<dbReference type="AlphaFoldDB" id="A0A4Y2US59"/>
<gene>
    <name evidence="2" type="ORF">AVEN_172222_1</name>
</gene>
<keyword evidence="3" id="KW-1185">Reference proteome</keyword>
<evidence type="ECO:0000256" key="1">
    <source>
        <dbReference type="SAM" id="MobiDB-lite"/>
    </source>
</evidence>
<reference evidence="2 3" key="1">
    <citation type="journal article" date="2019" name="Sci. Rep.">
        <title>Orb-weaving spider Araneus ventricosus genome elucidates the spidroin gene catalogue.</title>
        <authorList>
            <person name="Kono N."/>
            <person name="Nakamura H."/>
            <person name="Ohtoshi R."/>
            <person name="Moran D.A.P."/>
            <person name="Shinohara A."/>
            <person name="Yoshida Y."/>
            <person name="Fujiwara M."/>
            <person name="Mori M."/>
            <person name="Tomita M."/>
            <person name="Arakawa K."/>
        </authorList>
    </citation>
    <scope>NUCLEOTIDE SEQUENCE [LARGE SCALE GENOMIC DNA]</scope>
</reference>
<evidence type="ECO:0000313" key="3">
    <source>
        <dbReference type="Proteomes" id="UP000499080"/>
    </source>
</evidence>
<accession>A0A4Y2US59</accession>
<organism evidence="2 3">
    <name type="scientific">Araneus ventricosus</name>
    <name type="common">Orbweaver spider</name>
    <name type="synonym">Epeira ventricosa</name>
    <dbReference type="NCBI Taxonomy" id="182803"/>
    <lineage>
        <taxon>Eukaryota</taxon>
        <taxon>Metazoa</taxon>
        <taxon>Ecdysozoa</taxon>
        <taxon>Arthropoda</taxon>
        <taxon>Chelicerata</taxon>
        <taxon>Arachnida</taxon>
        <taxon>Araneae</taxon>
        <taxon>Araneomorphae</taxon>
        <taxon>Entelegynae</taxon>
        <taxon>Araneoidea</taxon>
        <taxon>Araneidae</taxon>
        <taxon>Araneus</taxon>
    </lineage>
</organism>
<comment type="caution">
    <text evidence="2">The sequence shown here is derived from an EMBL/GenBank/DDBJ whole genome shotgun (WGS) entry which is preliminary data.</text>
</comment>
<dbReference type="EMBL" id="BGPR01039719">
    <property type="protein sequence ID" value="GBO15738.1"/>
    <property type="molecule type" value="Genomic_DNA"/>
</dbReference>
<protein>
    <submittedName>
        <fullName evidence="2">Uncharacterized protein</fullName>
    </submittedName>
</protein>
<dbReference type="Proteomes" id="UP000499080">
    <property type="component" value="Unassembled WGS sequence"/>
</dbReference>
<dbReference type="OrthoDB" id="8806090at2759"/>
<sequence>MECIVESIKLYVSSVLPHLPEETVNSVSTRLADEIGVITISDLSLVTSEDLIDLKPIDRRKLLRVWKPSETQNVLPTVPESHSDASSSRQDEMKVDNPTENWGTFCIPWKQMPVKLMSALEAGERPTHL</sequence>
<name>A0A4Y2US59_ARAVE</name>
<evidence type="ECO:0000313" key="2">
    <source>
        <dbReference type="EMBL" id="GBO15738.1"/>
    </source>
</evidence>
<proteinExistence type="predicted"/>
<feature type="region of interest" description="Disordered" evidence="1">
    <location>
        <begin position="74"/>
        <end position="97"/>
    </location>
</feature>